<comment type="caution">
    <text evidence="1">The sequence shown here is derived from an EMBL/GenBank/DDBJ whole genome shotgun (WGS) entry which is preliminary data.</text>
</comment>
<protein>
    <submittedName>
        <fullName evidence="1">Uncharacterized protein</fullName>
    </submittedName>
</protein>
<dbReference type="AlphaFoldDB" id="A0AAV9GRK2"/>
<dbReference type="Proteomes" id="UP001321760">
    <property type="component" value="Unassembled WGS sequence"/>
</dbReference>
<sequence>MDSPTSSTNSATFSPSTSTSMLGAYLYDTSSIQDRLLQPQTESAAQRVARLERLLSTTASILPTSTNSGSSGSRL</sequence>
<gene>
    <name evidence="1" type="ORF">QBC34DRAFT_379117</name>
</gene>
<keyword evidence="2" id="KW-1185">Reference proteome</keyword>
<proteinExistence type="predicted"/>
<evidence type="ECO:0000313" key="1">
    <source>
        <dbReference type="EMBL" id="KAK4450405.1"/>
    </source>
</evidence>
<accession>A0AAV9GRK2</accession>
<dbReference type="EMBL" id="MU865932">
    <property type="protein sequence ID" value="KAK4450405.1"/>
    <property type="molecule type" value="Genomic_DNA"/>
</dbReference>
<evidence type="ECO:0000313" key="2">
    <source>
        <dbReference type="Proteomes" id="UP001321760"/>
    </source>
</evidence>
<reference evidence="1" key="2">
    <citation type="submission" date="2023-05" db="EMBL/GenBank/DDBJ databases">
        <authorList>
            <consortium name="Lawrence Berkeley National Laboratory"/>
            <person name="Steindorff A."/>
            <person name="Hensen N."/>
            <person name="Bonometti L."/>
            <person name="Westerberg I."/>
            <person name="Brannstrom I.O."/>
            <person name="Guillou S."/>
            <person name="Cros-Aarteil S."/>
            <person name="Calhoun S."/>
            <person name="Haridas S."/>
            <person name="Kuo A."/>
            <person name="Mondo S."/>
            <person name="Pangilinan J."/>
            <person name="Riley R."/>
            <person name="Labutti K."/>
            <person name="Andreopoulos B."/>
            <person name="Lipzen A."/>
            <person name="Chen C."/>
            <person name="Yanf M."/>
            <person name="Daum C."/>
            <person name="Ng V."/>
            <person name="Clum A."/>
            <person name="Ohm R."/>
            <person name="Martin F."/>
            <person name="Silar P."/>
            <person name="Natvig D."/>
            <person name="Lalanne C."/>
            <person name="Gautier V."/>
            <person name="Ament-Velasquez S.L."/>
            <person name="Kruys A."/>
            <person name="Hutchinson M.I."/>
            <person name="Powell A.J."/>
            <person name="Barry K."/>
            <person name="Miller A.N."/>
            <person name="Grigoriev I.V."/>
            <person name="Debuchy R."/>
            <person name="Gladieux P."/>
            <person name="Thoren M.H."/>
            <person name="Johannesson H."/>
        </authorList>
    </citation>
    <scope>NUCLEOTIDE SEQUENCE</scope>
    <source>
        <strain evidence="1">PSN243</strain>
    </source>
</reference>
<reference evidence="1" key="1">
    <citation type="journal article" date="2023" name="Mol. Phylogenet. Evol.">
        <title>Genome-scale phylogeny and comparative genomics of the fungal order Sordariales.</title>
        <authorList>
            <person name="Hensen N."/>
            <person name="Bonometti L."/>
            <person name="Westerberg I."/>
            <person name="Brannstrom I.O."/>
            <person name="Guillou S."/>
            <person name="Cros-Aarteil S."/>
            <person name="Calhoun S."/>
            <person name="Haridas S."/>
            <person name="Kuo A."/>
            <person name="Mondo S."/>
            <person name="Pangilinan J."/>
            <person name="Riley R."/>
            <person name="LaButti K."/>
            <person name="Andreopoulos B."/>
            <person name="Lipzen A."/>
            <person name="Chen C."/>
            <person name="Yan M."/>
            <person name="Daum C."/>
            <person name="Ng V."/>
            <person name="Clum A."/>
            <person name="Steindorff A."/>
            <person name="Ohm R.A."/>
            <person name="Martin F."/>
            <person name="Silar P."/>
            <person name="Natvig D.O."/>
            <person name="Lalanne C."/>
            <person name="Gautier V."/>
            <person name="Ament-Velasquez S.L."/>
            <person name="Kruys A."/>
            <person name="Hutchinson M.I."/>
            <person name="Powell A.J."/>
            <person name="Barry K."/>
            <person name="Miller A.N."/>
            <person name="Grigoriev I.V."/>
            <person name="Debuchy R."/>
            <person name="Gladieux P."/>
            <person name="Hiltunen Thoren M."/>
            <person name="Johannesson H."/>
        </authorList>
    </citation>
    <scope>NUCLEOTIDE SEQUENCE</scope>
    <source>
        <strain evidence="1">PSN243</strain>
    </source>
</reference>
<organism evidence="1 2">
    <name type="scientific">Podospora aff. communis PSN243</name>
    <dbReference type="NCBI Taxonomy" id="3040156"/>
    <lineage>
        <taxon>Eukaryota</taxon>
        <taxon>Fungi</taxon>
        <taxon>Dikarya</taxon>
        <taxon>Ascomycota</taxon>
        <taxon>Pezizomycotina</taxon>
        <taxon>Sordariomycetes</taxon>
        <taxon>Sordariomycetidae</taxon>
        <taxon>Sordariales</taxon>
        <taxon>Podosporaceae</taxon>
        <taxon>Podospora</taxon>
    </lineage>
</organism>
<name>A0AAV9GRK2_9PEZI</name>